<evidence type="ECO:0000256" key="2">
    <source>
        <dbReference type="ARBA" id="ARBA00023295"/>
    </source>
</evidence>
<keyword evidence="5" id="KW-1185">Reference proteome</keyword>
<dbReference type="GO" id="GO:0008477">
    <property type="term" value="F:purine nucleosidase activity"/>
    <property type="evidence" value="ECO:0007669"/>
    <property type="project" value="TreeGrafter"/>
</dbReference>
<dbReference type="InterPro" id="IPR023186">
    <property type="entry name" value="IUNH"/>
</dbReference>
<name>A0A917EQI6_9BACI</name>
<keyword evidence="2" id="KW-0326">Glycosidase</keyword>
<dbReference type="GO" id="GO:0005829">
    <property type="term" value="C:cytosol"/>
    <property type="evidence" value="ECO:0007669"/>
    <property type="project" value="TreeGrafter"/>
</dbReference>
<feature type="domain" description="Inosine/uridine-preferring nucleoside hydrolase" evidence="3">
    <location>
        <begin position="4"/>
        <end position="305"/>
    </location>
</feature>
<reference evidence="4" key="2">
    <citation type="submission" date="2020-09" db="EMBL/GenBank/DDBJ databases">
        <authorList>
            <person name="Sun Q."/>
            <person name="Zhou Y."/>
        </authorList>
    </citation>
    <scope>NUCLEOTIDE SEQUENCE</scope>
    <source>
        <strain evidence="4">CGMCC 1.12698</strain>
    </source>
</reference>
<keyword evidence="1 4" id="KW-0378">Hydrolase</keyword>
<dbReference type="InterPro" id="IPR036452">
    <property type="entry name" value="Ribo_hydro-like"/>
</dbReference>
<sequence length="314" mass="34848">MRKVLLFGDPGIDDSLAIMYALLHPDIELVGIVAGYGNVSRDQATKNAAYLLQLAKREDIPIIAGAIRPLSGEVNVYYPEIHGPSGLGPIRPPANLQVRIYPFQTIFSLVNQYKNELTIIDVGRSTSLAITFLLGEETMKKVKEYYIMGGAFLTPGNVTPLAEANVFGDPTATQIVLEQAQSVTMIPLNVTNKAIITPAMIDYILKQNHATFEFLIQPIFHYYFKSYQKLQPGSKGAPLHDLVTFSALSNPSLVEYTYREVEVVSTGRTGNTRGLTVADFRPRSQEKSHKKDTRIGLNLHTDAFVQDFINIMSR</sequence>
<dbReference type="SUPFAM" id="SSF53590">
    <property type="entry name" value="Nucleoside hydrolase"/>
    <property type="match status" value="1"/>
</dbReference>
<dbReference type="RefSeq" id="WP_188388562.1">
    <property type="nucleotide sequence ID" value="NZ_BMFK01000001.1"/>
</dbReference>
<dbReference type="PANTHER" id="PTHR12304">
    <property type="entry name" value="INOSINE-URIDINE PREFERRING NUCLEOSIDE HYDROLASE"/>
    <property type="match status" value="1"/>
</dbReference>
<evidence type="ECO:0000256" key="1">
    <source>
        <dbReference type="ARBA" id="ARBA00022801"/>
    </source>
</evidence>
<evidence type="ECO:0000313" key="4">
    <source>
        <dbReference type="EMBL" id="GGE73259.1"/>
    </source>
</evidence>
<proteinExistence type="predicted"/>
<dbReference type="Gene3D" id="3.90.245.10">
    <property type="entry name" value="Ribonucleoside hydrolase-like"/>
    <property type="match status" value="1"/>
</dbReference>
<accession>A0A917EQI6</accession>
<dbReference type="EMBL" id="BMFK01000001">
    <property type="protein sequence ID" value="GGE73259.1"/>
    <property type="molecule type" value="Genomic_DNA"/>
</dbReference>
<dbReference type="AlphaFoldDB" id="A0A917EQI6"/>
<dbReference type="PANTHER" id="PTHR12304:SF4">
    <property type="entry name" value="URIDINE NUCLEOSIDASE"/>
    <property type="match status" value="1"/>
</dbReference>
<dbReference type="Pfam" id="PF01156">
    <property type="entry name" value="IU_nuc_hydro"/>
    <property type="match status" value="1"/>
</dbReference>
<reference evidence="4" key="1">
    <citation type="journal article" date="2014" name="Int. J. Syst. Evol. Microbiol.">
        <title>Complete genome sequence of Corynebacterium casei LMG S-19264T (=DSM 44701T), isolated from a smear-ripened cheese.</title>
        <authorList>
            <consortium name="US DOE Joint Genome Institute (JGI-PGF)"/>
            <person name="Walter F."/>
            <person name="Albersmeier A."/>
            <person name="Kalinowski J."/>
            <person name="Ruckert C."/>
        </authorList>
    </citation>
    <scope>NUCLEOTIDE SEQUENCE</scope>
    <source>
        <strain evidence="4">CGMCC 1.12698</strain>
    </source>
</reference>
<dbReference type="Proteomes" id="UP000605259">
    <property type="component" value="Unassembled WGS sequence"/>
</dbReference>
<dbReference type="CDD" id="cd00455">
    <property type="entry name" value="nuc_hydro"/>
    <property type="match status" value="1"/>
</dbReference>
<evidence type="ECO:0000259" key="3">
    <source>
        <dbReference type="Pfam" id="PF01156"/>
    </source>
</evidence>
<dbReference type="GO" id="GO:0006152">
    <property type="term" value="P:purine nucleoside catabolic process"/>
    <property type="evidence" value="ECO:0007669"/>
    <property type="project" value="TreeGrafter"/>
</dbReference>
<organism evidence="4 5">
    <name type="scientific">Priestia taiwanensis</name>
    <dbReference type="NCBI Taxonomy" id="1347902"/>
    <lineage>
        <taxon>Bacteria</taxon>
        <taxon>Bacillati</taxon>
        <taxon>Bacillota</taxon>
        <taxon>Bacilli</taxon>
        <taxon>Bacillales</taxon>
        <taxon>Bacillaceae</taxon>
        <taxon>Priestia</taxon>
    </lineage>
</organism>
<protein>
    <submittedName>
        <fullName evidence="4">Nucleoside hydrolase</fullName>
    </submittedName>
</protein>
<dbReference type="InterPro" id="IPR001910">
    <property type="entry name" value="Inosine/uridine_hydrolase_dom"/>
</dbReference>
<gene>
    <name evidence="4" type="ORF">GCM10007140_23930</name>
</gene>
<comment type="caution">
    <text evidence="4">The sequence shown here is derived from an EMBL/GenBank/DDBJ whole genome shotgun (WGS) entry which is preliminary data.</text>
</comment>
<evidence type="ECO:0000313" key="5">
    <source>
        <dbReference type="Proteomes" id="UP000605259"/>
    </source>
</evidence>